<evidence type="ECO:0000313" key="6">
    <source>
        <dbReference type="Proteomes" id="UP001596514"/>
    </source>
</evidence>
<dbReference type="Gene3D" id="3.40.50.1820">
    <property type="entry name" value="alpha/beta hydrolase"/>
    <property type="match status" value="1"/>
</dbReference>
<dbReference type="PROSITE" id="PS00012">
    <property type="entry name" value="PHOSPHOPANTETHEINE"/>
    <property type="match status" value="2"/>
</dbReference>
<dbReference type="EMBL" id="JBHTEE010000001">
    <property type="protein sequence ID" value="MFC7605116.1"/>
    <property type="molecule type" value="Genomic_DNA"/>
</dbReference>
<dbReference type="Gene3D" id="1.10.1200.10">
    <property type="entry name" value="ACP-like"/>
    <property type="match status" value="2"/>
</dbReference>
<dbReference type="Gene3D" id="3.30.559.30">
    <property type="entry name" value="Nonribosomal peptide synthetase, condensation domain"/>
    <property type="match status" value="2"/>
</dbReference>
<dbReference type="Gene3D" id="3.30.559.10">
    <property type="entry name" value="Chloramphenicol acetyltransferase-like domain"/>
    <property type="match status" value="2"/>
</dbReference>
<dbReference type="InterPro" id="IPR045851">
    <property type="entry name" value="AMP-bd_C_sf"/>
</dbReference>
<evidence type="ECO:0000256" key="2">
    <source>
        <dbReference type="ARBA" id="ARBA00022450"/>
    </source>
</evidence>
<dbReference type="Pfam" id="PF00975">
    <property type="entry name" value="Thioesterase"/>
    <property type="match status" value="1"/>
</dbReference>
<keyword evidence="2" id="KW-0596">Phosphopantetheine</keyword>
<dbReference type="InterPro" id="IPR010071">
    <property type="entry name" value="AA_adenyl_dom"/>
</dbReference>
<dbReference type="SUPFAM" id="SSF53474">
    <property type="entry name" value="alpha/beta-Hydrolases"/>
    <property type="match status" value="1"/>
</dbReference>
<keyword evidence="6" id="KW-1185">Reference proteome</keyword>
<dbReference type="InterPro" id="IPR009081">
    <property type="entry name" value="PP-bd_ACP"/>
</dbReference>
<comment type="cofactor">
    <cofactor evidence="1">
        <name>pantetheine 4'-phosphate</name>
        <dbReference type="ChEBI" id="CHEBI:47942"/>
    </cofactor>
</comment>
<gene>
    <name evidence="5" type="ORF">ACFQVD_33905</name>
</gene>
<reference evidence="6" key="1">
    <citation type="journal article" date="2019" name="Int. J. Syst. Evol. Microbiol.">
        <title>The Global Catalogue of Microorganisms (GCM) 10K type strain sequencing project: providing services to taxonomists for standard genome sequencing and annotation.</title>
        <authorList>
            <consortium name="The Broad Institute Genomics Platform"/>
            <consortium name="The Broad Institute Genome Sequencing Center for Infectious Disease"/>
            <person name="Wu L."/>
            <person name="Ma J."/>
        </authorList>
    </citation>
    <scope>NUCLEOTIDE SEQUENCE [LARGE SCALE GENOMIC DNA]</scope>
    <source>
        <strain evidence="6">JCM 10083</strain>
    </source>
</reference>
<dbReference type="SUPFAM" id="SSF52777">
    <property type="entry name" value="CoA-dependent acyltransferases"/>
    <property type="match status" value="4"/>
</dbReference>
<evidence type="ECO:0000256" key="1">
    <source>
        <dbReference type="ARBA" id="ARBA00001957"/>
    </source>
</evidence>
<sequence length="2390" mass="260152">MSTDVTKPETSAGAGLLRDRLRSRRAAGREGVVPVLPPGVPPPLSFAQRQFWVLDRLRPGGTDYLVPLVIRLHGDLSGVDLGAALDELVRRHEILRTRYTTEGPDAEPIQTIDPPGPVDLVFDDLTPAEFDALLEAETGTPFDLATGPMLRARLVRLAPEEHVLVLMLHHIAVDGWSGGLLVRELAALATGEELPAPGLRYADFAAWQRDQLSGERLERDLDHWTETLRDLPALELPTDRPRPAVWEPAGETVRFDIPAEIGHRVRVLAREHRATPFMVYLAAFWSLLHRYTGQADFAVGSPVAGRTRAQTHDVIGPFVNLLVLRADLSGDPTFAELLDRARGTALEAFARQDVPFERVVNALAAGRDLSTHPLVSVNLTLQNNEPLSFTAGAVSGELVPVLARQAKFDLSWTLEERPDGSVAGEATIARALLDPDTARRMAGHYVRLLGAAVADPGTRVSELPLLGAAELDRLVRGPVVTALGEFCLHERFAARVRERPGAIAVTFDGRHLTYADLEARANRLAHRLAEFGVGREDLVGICLPRGVDMLVAVLAVLKAGAAYLPLDPDHPAERIEFLIRDAAARVVVTETALAERVSGHRLYLDDADEIGRIAALPAEAPALRTHPGDLAYVIYTSGSAGRPKGVQVTHANAVRLFTVTEDDYGFGPDDVWALFHSYAFDFSVWEMWGAFLYGGRLVVVPYEVSRSPWDLAVLLADEGVTVLNQTPSAFRSLVDLARRGEAALDRLRLRLVIFGGEALDVGMLEPWWNRYGAERPRLVNMYGITETTVHVTYRPLGPADLAGDRSPIGRPLGDLTLHVLDGRMRPVPVGVPGELHVGGAGVARGYLGRPALTADRFVPDPFGPPGSRLYRSGDRARWRPDGDIGFLGRLDDQVKIRGFRIELGEVEACLSGHPDLDDAAVTVDESVPGEHRLIGYAVPRDSARIGAAELRAYTVERLPGHMVPAAFVIVPKLPLTANGKVDLRALPAPDGSRQDRGDGYVPPRTEAETAMARIWAEVLGIERVGVDDNFFELGGDSIRAVRLVGALRAGGLDYSVQSLFRHQNIADLILGGDGDATRVERAGTPPFALIGAEDRAKVPAGVVDAYPMARVQAGMVYELLADPDGNPYHNITSYLIRDPGVFDAAAFAAATEEVVARHDILRTSFDLATFSEPLQLVHDRVEVEVGYADLRGESPDEREASMTAFRAAERARLFDLGAAPLLRVHAHQVGDDRWYFSITECHAILDGWSHNSIITEVLDLYRAIRDGRPVPAEEPSAVRYADFIAQERHSLTGRADRAFWRDRLGGANRLTIPAAWADPDGPGAYSTVVPFHDIEAELRRVATSAGTSLKSVLLAAHVAVWRAVAGPGPFYCGLVCNGRTEVEGGDRVRGMFLNPVPFVAPAGAATWRELVEAVFAEEVELWPHRRFPLPEMQREFGDGQRVLDVAFNYLDFHVLDRETVDTSGSTDVSPNEFPLAVMRGAQGLVIATKSSWVGRPYAELLARMYRRALTLMIADLDGDAGVSLLPARERERLLTGGVDRTRAPRPRRGVHELFAEQAARIPDAVAVEAAGVTLTYRELRDRAWRWAAGLRQAGVRAGDLVGVCLPREPDLVAAVLGVLAVGAAYVPIDPGHPADRIAALVRDAGPRVVVSGTEIAGAVVVTPDRIGHAEPVAEPHRPDPEELVYVVYTSGSTGRPKGVMVRHGALADRVWSMWRNLGLAVHDVAAAVVPMVTDVCQLAVFTTLAGGGHLVLAGEDLGRDPVSLAGLLRGSGARFLQASPTTWRMLTESGWSPPAGFRLLSGGEAMSADLMTRLRATDAQVWDMYGPSEATVFAFGTRMTDDGPVWVPAADTTVYLLDRDLEPVLDGVSGEIFVGGDGLARGYLGRPATTADVFRPDPFAAGPGGRMYATGDIGRRGRDGRIEILGRRDHQLKIRGFRVELGEVENTLAGHPDVRAVVVHPVPGPQGEQRLAAYLILRGGAAAEEVRRHADRVLPGYMVPTHFVVLESFPRLANGKVDRAALPVPGSDRPMVTTRYEPPDGPVETAIAEVWADALGVERVGRDDDYFKLGGHSLLMLRIVARLAGEHRVEVTFRDFLEHRTVRGLAAAAATERTRPSVLLRLNDQDEGTPLFCVHPGGGSAHWYRHLAEVYAPERPLAAFEWPGLHGDHGHATSVPEIAAVYLAELRATRPEGPYHILGWCASSGIAWEMARQLHEIGERPRLILIDPFEYASAGVNPLLANLEVLRRAEGLLADLRDGAGGEQARAEVMAVLREVIDDGDLLVDGEDLDLGEGWTHWLRSWREMLEARSRYRFAAYPGTVDLIVCEELAAGGYQTILGRSFDDYLDQWRRQAAGVRVHRVPGDHRTALFPPQVSILATALTAVIDNHEE</sequence>
<dbReference type="InterPro" id="IPR020806">
    <property type="entry name" value="PKS_PP-bd"/>
</dbReference>
<dbReference type="Pfam" id="PF00668">
    <property type="entry name" value="Condensation"/>
    <property type="match status" value="2"/>
</dbReference>
<dbReference type="Gene3D" id="3.30.300.30">
    <property type="match status" value="2"/>
</dbReference>
<dbReference type="Proteomes" id="UP001596514">
    <property type="component" value="Unassembled WGS sequence"/>
</dbReference>
<dbReference type="SUPFAM" id="SSF47336">
    <property type="entry name" value="ACP-like"/>
    <property type="match status" value="2"/>
</dbReference>
<name>A0ABW2TBD0_9ACTN</name>
<dbReference type="InterPro" id="IPR029058">
    <property type="entry name" value="AB_hydrolase_fold"/>
</dbReference>
<dbReference type="InterPro" id="IPR036736">
    <property type="entry name" value="ACP-like_sf"/>
</dbReference>
<dbReference type="PROSITE" id="PS00455">
    <property type="entry name" value="AMP_BINDING"/>
    <property type="match status" value="1"/>
</dbReference>
<feature type="domain" description="Carrier" evidence="4">
    <location>
        <begin position="1002"/>
        <end position="1076"/>
    </location>
</feature>
<dbReference type="PANTHER" id="PTHR45527">
    <property type="entry name" value="NONRIBOSOMAL PEPTIDE SYNTHETASE"/>
    <property type="match status" value="1"/>
</dbReference>
<dbReference type="InterPro" id="IPR023213">
    <property type="entry name" value="CAT-like_dom_sf"/>
</dbReference>
<dbReference type="NCBIfam" id="TIGR01733">
    <property type="entry name" value="AA-adenyl-dom"/>
    <property type="match status" value="2"/>
</dbReference>
<evidence type="ECO:0000256" key="3">
    <source>
        <dbReference type="ARBA" id="ARBA00022553"/>
    </source>
</evidence>
<dbReference type="PANTHER" id="PTHR45527:SF1">
    <property type="entry name" value="FATTY ACID SYNTHASE"/>
    <property type="match status" value="1"/>
</dbReference>
<dbReference type="SMART" id="SM00823">
    <property type="entry name" value="PKS_PP"/>
    <property type="match status" value="2"/>
</dbReference>
<protein>
    <submittedName>
        <fullName evidence="5">Amino acid adenylation domain-containing protein</fullName>
    </submittedName>
</protein>
<dbReference type="Pfam" id="PF13193">
    <property type="entry name" value="AMP-binding_C"/>
    <property type="match status" value="2"/>
</dbReference>
<dbReference type="InterPro" id="IPR020845">
    <property type="entry name" value="AMP-binding_CS"/>
</dbReference>
<dbReference type="RefSeq" id="WP_343963190.1">
    <property type="nucleotide sequence ID" value="NZ_BAAAGK010000016.1"/>
</dbReference>
<feature type="domain" description="Carrier" evidence="4">
    <location>
        <begin position="2038"/>
        <end position="2113"/>
    </location>
</feature>
<dbReference type="InterPro" id="IPR006162">
    <property type="entry name" value="Ppantetheine_attach_site"/>
</dbReference>
<dbReference type="InterPro" id="IPR001242">
    <property type="entry name" value="Condensation_dom"/>
</dbReference>
<dbReference type="Gene3D" id="3.40.50.12780">
    <property type="entry name" value="N-terminal domain of ligase-like"/>
    <property type="match status" value="2"/>
</dbReference>
<proteinExistence type="predicted"/>
<dbReference type="InterPro" id="IPR001031">
    <property type="entry name" value="Thioesterase"/>
</dbReference>
<organism evidence="5 6">
    <name type="scientific">Streptosporangium amethystogenes subsp. fukuiense</name>
    <dbReference type="NCBI Taxonomy" id="698418"/>
    <lineage>
        <taxon>Bacteria</taxon>
        <taxon>Bacillati</taxon>
        <taxon>Actinomycetota</taxon>
        <taxon>Actinomycetes</taxon>
        <taxon>Streptosporangiales</taxon>
        <taxon>Streptosporangiaceae</taxon>
        <taxon>Streptosporangium</taxon>
    </lineage>
</organism>
<dbReference type="InterPro" id="IPR042099">
    <property type="entry name" value="ANL_N_sf"/>
</dbReference>
<dbReference type="Pfam" id="PF00501">
    <property type="entry name" value="AMP-binding"/>
    <property type="match status" value="2"/>
</dbReference>
<dbReference type="Pfam" id="PF00550">
    <property type="entry name" value="PP-binding"/>
    <property type="match status" value="2"/>
</dbReference>
<dbReference type="InterPro" id="IPR000873">
    <property type="entry name" value="AMP-dep_synth/lig_dom"/>
</dbReference>
<comment type="caution">
    <text evidence="5">The sequence shown here is derived from an EMBL/GenBank/DDBJ whole genome shotgun (WGS) entry which is preliminary data.</text>
</comment>
<evidence type="ECO:0000313" key="5">
    <source>
        <dbReference type="EMBL" id="MFC7605116.1"/>
    </source>
</evidence>
<dbReference type="CDD" id="cd17643">
    <property type="entry name" value="A_NRPS_Cytc1-like"/>
    <property type="match status" value="1"/>
</dbReference>
<dbReference type="SUPFAM" id="SSF56801">
    <property type="entry name" value="Acetyl-CoA synthetase-like"/>
    <property type="match status" value="2"/>
</dbReference>
<dbReference type="PROSITE" id="PS50075">
    <property type="entry name" value="CARRIER"/>
    <property type="match status" value="2"/>
</dbReference>
<evidence type="ECO:0000259" key="4">
    <source>
        <dbReference type="PROSITE" id="PS50075"/>
    </source>
</evidence>
<dbReference type="CDD" id="cd05930">
    <property type="entry name" value="A_NRPS"/>
    <property type="match status" value="1"/>
</dbReference>
<dbReference type="InterPro" id="IPR025110">
    <property type="entry name" value="AMP-bd_C"/>
</dbReference>
<accession>A0ABW2TBD0</accession>
<dbReference type="CDD" id="cd19531">
    <property type="entry name" value="LCL_NRPS-like"/>
    <property type="match status" value="1"/>
</dbReference>
<keyword evidence="3" id="KW-0597">Phosphoprotein</keyword>